<evidence type="ECO:0000256" key="4">
    <source>
        <dbReference type="ARBA" id="ARBA00022795"/>
    </source>
</evidence>
<dbReference type="Gene3D" id="1.20.120.340">
    <property type="entry name" value="Flagellar protein FliS"/>
    <property type="match status" value="1"/>
</dbReference>
<dbReference type="CDD" id="cd16098">
    <property type="entry name" value="FliS"/>
    <property type="match status" value="1"/>
</dbReference>
<keyword evidence="7" id="KW-0969">Cilium</keyword>
<dbReference type="InterPro" id="IPR003713">
    <property type="entry name" value="FliS"/>
</dbReference>
<organism evidence="7 8">
    <name type="scientific">Treponema bryantii</name>
    <dbReference type="NCBI Taxonomy" id="163"/>
    <lineage>
        <taxon>Bacteria</taxon>
        <taxon>Pseudomonadati</taxon>
        <taxon>Spirochaetota</taxon>
        <taxon>Spirochaetia</taxon>
        <taxon>Spirochaetales</taxon>
        <taxon>Treponemataceae</taxon>
        <taxon>Treponema</taxon>
    </lineage>
</organism>
<evidence type="ECO:0000256" key="2">
    <source>
        <dbReference type="ARBA" id="ARBA00008787"/>
    </source>
</evidence>
<comment type="subcellular location">
    <subcellularLocation>
        <location evidence="1 6">Cytoplasm</location>
        <location evidence="1 6">Cytosol</location>
    </subcellularLocation>
</comment>
<dbReference type="OrthoDB" id="1524959at2"/>
<dbReference type="PANTHER" id="PTHR34773:SF1">
    <property type="entry name" value="FLAGELLAR SECRETION CHAPERONE FLIS"/>
    <property type="match status" value="1"/>
</dbReference>
<evidence type="ECO:0000256" key="1">
    <source>
        <dbReference type="ARBA" id="ARBA00004514"/>
    </source>
</evidence>
<dbReference type="InterPro" id="IPR036584">
    <property type="entry name" value="FliS_sf"/>
</dbReference>
<dbReference type="STRING" id="163.SAMN04487775_105198"/>
<dbReference type="GO" id="GO:0005829">
    <property type="term" value="C:cytosol"/>
    <property type="evidence" value="ECO:0007669"/>
    <property type="project" value="UniProtKB-SubCell"/>
</dbReference>
<gene>
    <name evidence="7" type="ORF">SAMN04487977_103256</name>
</gene>
<reference evidence="7 8" key="1">
    <citation type="submission" date="2016-10" db="EMBL/GenBank/DDBJ databases">
        <authorList>
            <person name="de Groot N.N."/>
        </authorList>
    </citation>
    <scope>NUCLEOTIDE SEQUENCE [LARGE SCALE GENOMIC DNA]</scope>
    <source>
        <strain evidence="7 8">B25</strain>
    </source>
</reference>
<keyword evidence="8" id="KW-1185">Reference proteome</keyword>
<keyword evidence="3 6" id="KW-0963">Cytoplasm</keyword>
<keyword evidence="5" id="KW-0143">Chaperone</keyword>
<evidence type="ECO:0000256" key="3">
    <source>
        <dbReference type="ARBA" id="ARBA00022490"/>
    </source>
</evidence>
<dbReference type="Proteomes" id="UP000182360">
    <property type="component" value="Unassembled WGS sequence"/>
</dbReference>
<dbReference type="GO" id="GO:0071973">
    <property type="term" value="P:bacterial-type flagellum-dependent cell motility"/>
    <property type="evidence" value="ECO:0007669"/>
    <property type="project" value="TreeGrafter"/>
</dbReference>
<proteinExistence type="inferred from homology"/>
<dbReference type="GO" id="GO:0044780">
    <property type="term" value="P:bacterial-type flagellum assembly"/>
    <property type="evidence" value="ECO:0007669"/>
    <property type="project" value="InterPro"/>
</dbReference>
<keyword evidence="7" id="KW-0282">Flagellum</keyword>
<dbReference type="PIRSF" id="PIRSF039090">
    <property type="entry name" value="Flis"/>
    <property type="match status" value="1"/>
</dbReference>
<evidence type="ECO:0000256" key="5">
    <source>
        <dbReference type="ARBA" id="ARBA00023186"/>
    </source>
</evidence>
<dbReference type="AlphaFoldDB" id="A0A1H9ERU0"/>
<evidence type="ECO:0000313" key="8">
    <source>
        <dbReference type="Proteomes" id="UP000182360"/>
    </source>
</evidence>
<evidence type="ECO:0000256" key="6">
    <source>
        <dbReference type="PIRNR" id="PIRNR039090"/>
    </source>
</evidence>
<accession>A0A1H9ERU0</accession>
<dbReference type="SUPFAM" id="SSF101116">
    <property type="entry name" value="Flagellar export chaperone FliS"/>
    <property type="match status" value="1"/>
</dbReference>
<dbReference type="Pfam" id="PF02561">
    <property type="entry name" value="FliS"/>
    <property type="match status" value="1"/>
</dbReference>
<keyword evidence="4 6" id="KW-1005">Bacterial flagellum biogenesis</keyword>
<dbReference type="EMBL" id="FOFU01000003">
    <property type="protein sequence ID" value="SEQ28322.1"/>
    <property type="molecule type" value="Genomic_DNA"/>
</dbReference>
<sequence>MAYQNAYAAYQKTNVNTASQGRLVVLLYEGAVKNLKGALNLFDQNDKLKPGDIEQFGIYLQKTQAIITELQVSLDMEKGGDIARNLMSLYVYFNEELMDATINHSKTKIEFVLNKIDDLAGAWRTIANSTANAPAAKVANTLNIVG</sequence>
<comment type="similarity">
    <text evidence="2 6">Belongs to the FliS family.</text>
</comment>
<dbReference type="RefSeq" id="WP_074642487.1">
    <property type="nucleotide sequence ID" value="NZ_AP025286.1"/>
</dbReference>
<name>A0A1H9ERU0_9SPIR</name>
<keyword evidence="7" id="KW-0966">Cell projection</keyword>
<dbReference type="PANTHER" id="PTHR34773">
    <property type="entry name" value="FLAGELLAR SECRETION CHAPERONE FLIS"/>
    <property type="match status" value="1"/>
</dbReference>
<dbReference type="NCBIfam" id="TIGR00208">
    <property type="entry name" value="fliS"/>
    <property type="match status" value="1"/>
</dbReference>
<evidence type="ECO:0000313" key="7">
    <source>
        <dbReference type="EMBL" id="SEQ28322.1"/>
    </source>
</evidence>
<protein>
    <recommendedName>
        <fullName evidence="6">Flagellar secretion chaperone FliS</fullName>
    </recommendedName>
</protein>